<evidence type="ECO:0000256" key="3">
    <source>
        <dbReference type="ARBA" id="ARBA00022692"/>
    </source>
</evidence>
<keyword evidence="4 6" id="KW-1133">Transmembrane helix</keyword>
<evidence type="ECO:0000259" key="7">
    <source>
        <dbReference type="Pfam" id="PF00482"/>
    </source>
</evidence>
<dbReference type="InterPro" id="IPR042094">
    <property type="entry name" value="T2SS_GspF_sf"/>
</dbReference>
<dbReference type="AlphaFoldDB" id="A0A0M9VKS7"/>
<dbReference type="Pfam" id="PF00482">
    <property type="entry name" value="T2SSF"/>
    <property type="match status" value="1"/>
</dbReference>
<comment type="subcellular location">
    <subcellularLocation>
        <location evidence="1">Cell membrane</location>
        <topology evidence="1">Multi-pass membrane protein</topology>
    </subcellularLocation>
</comment>
<dbReference type="EMBL" id="LAVO01000011">
    <property type="protein sequence ID" value="KOS10399.1"/>
    <property type="molecule type" value="Genomic_DNA"/>
</dbReference>
<evidence type="ECO:0000256" key="1">
    <source>
        <dbReference type="ARBA" id="ARBA00004651"/>
    </source>
</evidence>
<dbReference type="PANTHER" id="PTHR35007">
    <property type="entry name" value="INTEGRAL MEMBRANE PROTEIN-RELATED"/>
    <property type="match status" value="1"/>
</dbReference>
<keyword evidence="3 6" id="KW-0812">Transmembrane</keyword>
<evidence type="ECO:0000256" key="4">
    <source>
        <dbReference type="ARBA" id="ARBA00022989"/>
    </source>
</evidence>
<dbReference type="PANTHER" id="PTHR35007:SF2">
    <property type="entry name" value="PILUS ASSEMBLE PROTEIN"/>
    <property type="match status" value="1"/>
</dbReference>
<keyword evidence="9" id="KW-1185">Reference proteome</keyword>
<evidence type="ECO:0000256" key="2">
    <source>
        <dbReference type="ARBA" id="ARBA00022475"/>
    </source>
</evidence>
<feature type="transmembrane region" description="Helical" evidence="6">
    <location>
        <begin position="287"/>
        <end position="311"/>
    </location>
</feature>
<keyword evidence="2" id="KW-1003">Cell membrane</keyword>
<reference evidence="8" key="1">
    <citation type="submission" date="2015-04" db="EMBL/GenBank/DDBJ databases">
        <title>Complete genome sequence of Microbacterium chocolatum SIT 101, a bacterium enantioselectively hydrolyzing mesomeric diesters.</title>
        <authorList>
            <person name="Li X."/>
            <person name="Xu Y."/>
        </authorList>
    </citation>
    <scope>NUCLEOTIDE SEQUENCE [LARGE SCALE GENOMIC DNA]</scope>
    <source>
        <strain evidence="8">SIT 101</strain>
    </source>
</reference>
<proteinExistence type="predicted"/>
<dbReference type="PATRIC" id="fig|84292.3.peg.2290"/>
<evidence type="ECO:0000313" key="8">
    <source>
        <dbReference type="EMBL" id="KOS10399.1"/>
    </source>
</evidence>
<evidence type="ECO:0000313" key="9">
    <source>
        <dbReference type="Proteomes" id="UP000037737"/>
    </source>
</evidence>
<accession>A0A0M9VKS7</accession>
<dbReference type="Proteomes" id="UP000037737">
    <property type="component" value="Unassembled WGS sequence"/>
</dbReference>
<feature type="transmembrane region" description="Helical" evidence="6">
    <location>
        <begin position="12"/>
        <end position="29"/>
    </location>
</feature>
<name>A0A0M9VKS7_9MICO</name>
<evidence type="ECO:0000256" key="6">
    <source>
        <dbReference type="SAM" id="Phobius"/>
    </source>
</evidence>
<protein>
    <submittedName>
        <fullName evidence="8">Type II secretion protein F</fullName>
    </submittedName>
</protein>
<keyword evidence="5 6" id="KW-0472">Membrane</keyword>
<gene>
    <name evidence="8" type="ORF">XI38_11245</name>
</gene>
<organism evidence="8 9">
    <name type="scientific">Microbacterium aurantiacum</name>
    <dbReference type="NCBI Taxonomy" id="162393"/>
    <lineage>
        <taxon>Bacteria</taxon>
        <taxon>Bacillati</taxon>
        <taxon>Actinomycetota</taxon>
        <taxon>Actinomycetes</taxon>
        <taxon>Micrococcales</taxon>
        <taxon>Microbacteriaceae</taxon>
        <taxon>Microbacterium</taxon>
    </lineage>
</organism>
<dbReference type="InterPro" id="IPR018076">
    <property type="entry name" value="T2SS_GspF_dom"/>
</dbReference>
<feature type="transmembrane region" description="Helical" evidence="6">
    <location>
        <begin position="135"/>
        <end position="156"/>
    </location>
</feature>
<comment type="caution">
    <text evidence="8">The sequence shown here is derived from an EMBL/GenBank/DDBJ whole genome shotgun (WGS) entry which is preliminary data.</text>
</comment>
<feature type="domain" description="Type II secretion system protein GspF" evidence="7">
    <location>
        <begin position="175"/>
        <end position="299"/>
    </location>
</feature>
<feature type="transmembrane region" description="Helical" evidence="6">
    <location>
        <begin position="110"/>
        <end position="129"/>
    </location>
</feature>
<dbReference type="Gene3D" id="1.20.81.30">
    <property type="entry name" value="Type II secretion system (T2SS), domain F"/>
    <property type="match status" value="1"/>
</dbReference>
<sequence length="312" mass="32640">MVRVTTALDAGAVSIAWGVALGVGVLLIVSRTPRWGAASLHRRIAPYLRDLADPLGIEPVTVSGRAGSGGSRARLGVRLARSIGDEAEITGRLRRAAWVMDAGGFRQRQLLWALTGLFVGGLVAVLLTMTQRGGALVGAVPLLAAFAAAVAYDSTLTRAASARRTRMQEELPTVLEFLALCLSAGEGMLDAVRRVSAVGSGELAAELRRVVLAVDTGEPLPDALSALSTRFDLPALTRAVDQLVAALGRGAPLAQVLHAHASDAREEAKRALIEGAGRKEITMLIPLVFAILPLSVLFAVFPGILMLRIGLG</sequence>
<dbReference type="GO" id="GO:0005886">
    <property type="term" value="C:plasma membrane"/>
    <property type="evidence" value="ECO:0007669"/>
    <property type="project" value="UniProtKB-SubCell"/>
</dbReference>
<evidence type="ECO:0000256" key="5">
    <source>
        <dbReference type="ARBA" id="ARBA00023136"/>
    </source>
</evidence>